<dbReference type="Proteomes" id="UP000539313">
    <property type="component" value="Unassembled WGS sequence"/>
</dbReference>
<evidence type="ECO:0008006" key="3">
    <source>
        <dbReference type="Google" id="ProtNLM"/>
    </source>
</evidence>
<evidence type="ECO:0000313" key="2">
    <source>
        <dbReference type="Proteomes" id="UP000539313"/>
    </source>
</evidence>
<dbReference type="AlphaFoldDB" id="A0A7W3R9V8"/>
<gene>
    <name evidence="1" type="ORF">HNR21_003936</name>
</gene>
<sequence>MSDPMMGGHGTEPGFVDPGDVGRWRAARRAVLNHVLGVMAESAWANGLVLRGSMAMLAWVGEAAREPADLDWVLPAPPVVPVDALHPYPYVDSLEVVQQWPEAADGAAAYEIWRDEEFDTGGLHPVLPPEGLHYVFDPVGDEPGPEPYRELIQLLMRRPEAAPGVFVDPAAADWDGLGGYYRMYDTPGVRLMIPWHAEGLPPGRVQLDFARDEWLPEAPVPAAVPRGDGGEPSVVPAAGPALSLAWKLLWLHTDWRTEGRCQGKDLYDAVLLAEADRTALSRPLLDKVFRRALGPGSADFDPSSIHRWKVDWRAFQVACPRVRGTADEWLGRLHTALAPVFSR</sequence>
<comment type="caution">
    <text evidence="1">The sequence shown here is derived from an EMBL/GenBank/DDBJ whole genome shotgun (WGS) entry which is preliminary data.</text>
</comment>
<dbReference type="Pfam" id="PF08843">
    <property type="entry name" value="AbiEii"/>
    <property type="match status" value="1"/>
</dbReference>
<accession>A0A7W3R9V8</accession>
<keyword evidence="2" id="KW-1185">Reference proteome</keyword>
<proteinExistence type="predicted"/>
<protein>
    <recommendedName>
        <fullName evidence="3">Nucleotidyltransferase AbiEii toxin of type IV toxin-antitoxin system</fullName>
    </recommendedName>
</protein>
<name>A0A7W3R9V8_9ACTN</name>
<dbReference type="InterPro" id="IPR014942">
    <property type="entry name" value="AbiEii"/>
</dbReference>
<dbReference type="EMBL" id="JACJII010000001">
    <property type="protein sequence ID" value="MBA9005054.1"/>
    <property type="molecule type" value="Genomic_DNA"/>
</dbReference>
<dbReference type="RefSeq" id="WP_220500218.1">
    <property type="nucleotide sequence ID" value="NZ_JACJII010000001.1"/>
</dbReference>
<reference evidence="1 2" key="1">
    <citation type="submission" date="2020-08" db="EMBL/GenBank/DDBJ databases">
        <title>Sequencing the genomes of 1000 actinobacteria strains.</title>
        <authorList>
            <person name="Klenk H.-P."/>
        </authorList>
    </citation>
    <scope>NUCLEOTIDE SEQUENCE [LARGE SCALE GENOMIC DNA]</scope>
    <source>
        <strain evidence="1 2">DSM 45823</strain>
    </source>
</reference>
<evidence type="ECO:0000313" key="1">
    <source>
        <dbReference type="EMBL" id="MBA9005054.1"/>
    </source>
</evidence>
<organism evidence="1 2">
    <name type="scientific">Thermomonospora cellulosilytica</name>
    <dbReference type="NCBI Taxonomy" id="1411118"/>
    <lineage>
        <taxon>Bacteria</taxon>
        <taxon>Bacillati</taxon>
        <taxon>Actinomycetota</taxon>
        <taxon>Actinomycetes</taxon>
        <taxon>Streptosporangiales</taxon>
        <taxon>Thermomonosporaceae</taxon>
        <taxon>Thermomonospora</taxon>
    </lineage>
</organism>